<comment type="caution">
    <text evidence="11">The sequence shown here is derived from an EMBL/GenBank/DDBJ whole genome shotgun (WGS) entry which is preliminary data.</text>
</comment>
<evidence type="ECO:0000256" key="9">
    <source>
        <dbReference type="SAM" id="Phobius"/>
    </source>
</evidence>
<name>A0ABT2HSQ9_9MICC</name>
<keyword evidence="7" id="KW-0067">ATP-binding</keyword>
<dbReference type="InterPro" id="IPR011712">
    <property type="entry name" value="Sig_transdc_His_kin_sub3_dim/P"/>
</dbReference>
<keyword evidence="3" id="KW-0597">Phosphoprotein</keyword>
<sequence length="410" mass="43828">MFPHSWPRAVRLLLSGLIVVAMITVGLFVLAVGTMSDPEFIDPATGEITDFGAARAALGMLVLLVLPFYRRAPLVTMIAGAVAALVLQLDPFVLAVGLTVWIVRARQRWQWAVAAAGLAVILINAGLHARALTAWPDEDYQRTGYVLLAMLTVLCLGLVLGISFGVRQRRSALAAKAQTRDATHSNEQLSAQLTRQKERQDLAREVHDTLASDLSGLSLHVGGLEKAAQSAGDPSLSQELRTTRRYADQALTNLRTLLTSLRESGNDGAPAPSPQGLRDLQTLFAEAAASGVKVRPFVLVDGLSTAPHALQHAIRRITQEALTNVLRHSSDQTAEVSITGAPGQGIELRVTNQVPDEPRFTSGSGTGLIGVTERARALGGSAETHQKLGQFTLTVQLPWPAPEVASDPVR</sequence>
<keyword evidence="12" id="KW-1185">Reference proteome</keyword>
<evidence type="ECO:0000256" key="1">
    <source>
        <dbReference type="ARBA" id="ARBA00000085"/>
    </source>
</evidence>
<dbReference type="PANTHER" id="PTHR24421">
    <property type="entry name" value="NITRATE/NITRITE SENSOR PROTEIN NARX-RELATED"/>
    <property type="match status" value="1"/>
</dbReference>
<dbReference type="EMBL" id="JALXMO010000036">
    <property type="protein sequence ID" value="MCT1607712.1"/>
    <property type="molecule type" value="Genomic_DNA"/>
</dbReference>
<comment type="catalytic activity">
    <reaction evidence="1">
        <text>ATP + protein L-histidine = ADP + protein N-phospho-L-histidine.</text>
        <dbReference type="EC" id="2.7.13.3"/>
    </reaction>
</comment>
<feature type="transmembrane region" description="Helical" evidence="9">
    <location>
        <begin position="52"/>
        <end position="69"/>
    </location>
</feature>
<dbReference type="InterPro" id="IPR050482">
    <property type="entry name" value="Sensor_HK_TwoCompSys"/>
</dbReference>
<dbReference type="RefSeq" id="WP_081652648.1">
    <property type="nucleotide sequence ID" value="NZ_CABKSP010000004.1"/>
</dbReference>
<evidence type="ECO:0000256" key="3">
    <source>
        <dbReference type="ARBA" id="ARBA00022553"/>
    </source>
</evidence>
<dbReference type="Proteomes" id="UP001205046">
    <property type="component" value="Unassembled WGS sequence"/>
</dbReference>
<feature type="transmembrane region" description="Helical" evidence="9">
    <location>
        <begin position="12"/>
        <end position="32"/>
    </location>
</feature>
<keyword evidence="9" id="KW-0472">Membrane</keyword>
<dbReference type="CDD" id="cd16917">
    <property type="entry name" value="HATPase_UhpB-NarQ-NarX-like"/>
    <property type="match status" value="1"/>
</dbReference>
<feature type="transmembrane region" description="Helical" evidence="9">
    <location>
        <begin position="109"/>
        <end position="132"/>
    </location>
</feature>
<feature type="domain" description="Signal transduction histidine kinase subgroup 3 dimerisation and phosphoacceptor" evidence="10">
    <location>
        <begin position="198"/>
        <end position="264"/>
    </location>
</feature>
<evidence type="ECO:0000313" key="12">
    <source>
        <dbReference type="Proteomes" id="UP001205046"/>
    </source>
</evidence>
<feature type="transmembrane region" description="Helical" evidence="9">
    <location>
        <begin position="144"/>
        <end position="166"/>
    </location>
</feature>
<proteinExistence type="predicted"/>
<keyword evidence="5" id="KW-0547">Nucleotide-binding</keyword>
<dbReference type="SUPFAM" id="SSF55874">
    <property type="entry name" value="ATPase domain of HSP90 chaperone/DNA topoisomerase II/histidine kinase"/>
    <property type="match status" value="1"/>
</dbReference>
<feature type="transmembrane region" description="Helical" evidence="9">
    <location>
        <begin position="81"/>
        <end position="103"/>
    </location>
</feature>
<organism evidence="11 12">
    <name type="scientific">Nesterenkonia massiliensis</name>
    <dbReference type="NCBI Taxonomy" id="1232429"/>
    <lineage>
        <taxon>Bacteria</taxon>
        <taxon>Bacillati</taxon>
        <taxon>Actinomycetota</taxon>
        <taxon>Actinomycetes</taxon>
        <taxon>Micrococcales</taxon>
        <taxon>Micrococcaceae</taxon>
        <taxon>Nesterenkonia</taxon>
    </lineage>
</organism>
<evidence type="ECO:0000256" key="2">
    <source>
        <dbReference type="ARBA" id="ARBA00012438"/>
    </source>
</evidence>
<keyword evidence="6 11" id="KW-0418">Kinase</keyword>
<evidence type="ECO:0000256" key="5">
    <source>
        <dbReference type="ARBA" id="ARBA00022741"/>
    </source>
</evidence>
<keyword evidence="9" id="KW-1133">Transmembrane helix</keyword>
<evidence type="ECO:0000256" key="4">
    <source>
        <dbReference type="ARBA" id="ARBA00022679"/>
    </source>
</evidence>
<evidence type="ECO:0000256" key="6">
    <source>
        <dbReference type="ARBA" id="ARBA00022777"/>
    </source>
</evidence>
<dbReference type="InterPro" id="IPR036890">
    <property type="entry name" value="HATPase_C_sf"/>
</dbReference>
<evidence type="ECO:0000256" key="8">
    <source>
        <dbReference type="ARBA" id="ARBA00023012"/>
    </source>
</evidence>
<evidence type="ECO:0000256" key="7">
    <source>
        <dbReference type="ARBA" id="ARBA00022840"/>
    </source>
</evidence>
<dbReference type="EC" id="2.7.13.3" evidence="2"/>
<keyword evidence="9" id="KW-0812">Transmembrane</keyword>
<accession>A0ABT2HSQ9</accession>
<dbReference type="Gene3D" id="3.30.565.10">
    <property type="entry name" value="Histidine kinase-like ATPase, C-terminal domain"/>
    <property type="match status" value="1"/>
</dbReference>
<gene>
    <name evidence="11" type="ORF">M3B43_10355</name>
</gene>
<protein>
    <recommendedName>
        <fullName evidence="2">histidine kinase</fullName>
        <ecNumber evidence="2">2.7.13.3</ecNumber>
    </recommendedName>
</protein>
<dbReference type="PANTHER" id="PTHR24421:SF10">
    <property type="entry name" value="NITRATE_NITRITE SENSOR PROTEIN NARQ"/>
    <property type="match status" value="1"/>
</dbReference>
<keyword evidence="8" id="KW-0902">Two-component regulatory system</keyword>
<evidence type="ECO:0000259" key="10">
    <source>
        <dbReference type="Pfam" id="PF07730"/>
    </source>
</evidence>
<dbReference type="Gene3D" id="1.20.5.1930">
    <property type="match status" value="1"/>
</dbReference>
<dbReference type="Pfam" id="PF07730">
    <property type="entry name" value="HisKA_3"/>
    <property type="match status" value="1"/>
</dbReference>
<dbReference type="GO" id="GO:0016301">
    <property type="term" value="F:kinase activity"/>
    <property type="evidence" value="ECO:0007669"/>
    <property type="project" value="UniProtKB-KW"/>
</dbReference>
<keyword evidence="4" id="KW-0808">Transferase</keyword>
<evidence type="ECO:0000313" key="11">
    <source>
        <dbReference type="EMBL" id="MCT1607712.1"/>
    </source>
</evidence>
<reference evidence="11 12" key="1">
    <citation type="submission" date="2022-04" db="EMBL/GenBank/DDBJ databases">
        <title>Human microbiome associated bacterial genomes.</title>
        <authorList>
            <person name="Sandstrom S."/>
            <person name="Salamzade R."/>
            <person name="Kalan L.R."/>
        </authorList>
    </citation>
    <scope>NUCLEOTIDE SEQUENCE [LARGE SCALE GENOMIC DNA]</scope>
    <source>
        <strain evidence="12">p3-SID767</strain>
    </source>
</reference>